<comment type="caution">
    <text evidence="4">The sequence shown here is derived from an EMBL/GenBank/DDBJ whole genome shotgun (WGS) entry which is preliminary data.</text>
</comment>
<proteinExistence type="predicted"/>
<dbReference type="EMBL" id="LIZT01000039">
    <property type="protein sequence ID" value="KPJ49860.1"/>
    <property type="molecule type" value="Genomic_DNA"/>
</dbReference>
<evidence type="ECO:0000259" key="3">
    <source>
        <dbReference type="PROSITE" id="PS51186"/>
    </source>
</evidence>
<dbReference type="NCBIfam" id="TIGR01575">
    <property type="entry name" value="rimI"/>
    <property type="match status" value="1"/>
</dbReference>
<evidence type="ECO:0000256" key="2">
    <source>
        <dbReference type="ARBA" id="ARBA00023315"/>
    </source>
</evidence>
<dbReference type="Gene3D" id="3.40.630.30">
    <property type="match status" value="1"/>
</dbReference>
<dbReference type="GO" id="GO:0004596">
    <property type="term" value="F:protein-N-terminal amino-acid acetyltransferase activity"/>
    <property type="evidence" value="ECO:0007669"/>
    <property type="project" value="InterPro"/>
</dbReference>
<accession>A0A0S7WI38</accession>
<dbReference type="SUPFAM" id="SSF55729">
    <property type="entry name" value="Acyl-CoA N-acyltransferases (Nat)"/>
    <property type="match status" value="1"/>
</dbReference>
<dbReference type="CDD" id="cd04301">
    <property type="entry name" value="NAT_SF"/>
    <property type="match status" value="1"/>
</dbReference>
<evidence type="ECO:0000313" key="5">
    <source>
        <dbReference type="Proteomes" id="UP000051124"/>
    </source>
</evidence>
<dbReference type="PROSITE" id="PS51186">
    <property type="entry name" value="GNAT"/>
    <property type="match status" value="1"/>
</dbReference>
<dbReference type="InterPro" id="IPR016181">
    <property type="entry name" value="Acyl_CoA_acyltransferase"/>
</dbReference>
<reference evidence="4 5" key="1">
    <citation type="journal article" date="2015" name="Microbiome">
        <title>Genomic resolution of linkages in carbon, nitrogen, and sulfur cycling among widespread estuary sediment bacteria.</title>
        <authorList>
            <person name="Baker B.J."/>
            <person name="Lazar C.S."/>
            <person name="Teske A.P."/>
            <person name="Dick G.J."/>
        </authorList>
    </citation>
    <scope>NUCLEOTIDE SEQUENCE [LARGE SCALE GENOMIC DNA]</scope>
    <source>
        <strain evidence="4">DG_26</strain>
    </source>
</reference>
<evidence type="ECO:0000256" key="1">
    <source>
        <dbReference type="ARBA" id="ARBA00022679"/>
    </source>
</evidence>
<gene>
    <name evidence="4" type="ORF">AMJ40_04555</name>
</gene>
<dbReference type="InterPro" id="IPR006464">
    <property type="entry name" value="AcTrfase_RimI/Ard1"/>
</dbReference>
<dbReference type="PATRIC" id="fig|1703771.3.peg.1534"/>
<organism evidence="4 5">
    <name type="scientific">candidate division TA06 bacterium DG_26</name>
    <dbReference type="NCBI Taxonomy" id="1703771"/>
    <lineage>
        <taxon>Bacteria</taxon>
        <taxon>Bacteria division TA06</taxon>
    </lineage>
</organism>
<keyword evidence="1" id="KW-0808">Transferase</keyword>
<name>A0A0S7WI38_UNCT6</name>
<dbReference type="PANTHER" id="PTHR23091:SF4">
    <property type="entry name" value="N-TERMINAL AMINO-ACID N(ALPHA)-ACETYLTRANSFERASE NATA"/>
    <property type="match status" value="1"/>
</dbReference>
<dbReference type="Proteomes" id="UP000051124">
    <property type="component" value="Unassembled WGS sequence"/>
</dbReference>
<dbReference type="InterPro" id="IPR000182">
    <property type="entry name" value="GNAT_dom"/>
</dbReference>
<dbReference type="InterPro" id="IPR045047">
    <property type="entry name" value="Ard1-like"/>
</dbReference>
<feature type="domain" description="N-acetyltransferase" evidence="3">
    <location>
        <begin position="9"/>
        <end position="163"/>
    </location>
</feature>
<dbReference type="Pfam" id="PF00583">
    <property type="entry name" value="Acetyltransf_1"/>
    <property type="match status" value="1"/>
</dbReference>
<dbReference type="AlphaFoldDB" id="A0A0S7WI38"/>
<evidence type="ECO:0000313" key="4">
    <source>
        <dbReference type="EMBL" id="KPJ49860.1"/>
    </source>
</evidence>
<protein>
    <recommendedName>
        <fullName evidence="3">N-acetyltransferase domain-containing protein</fullName>
    </recommendedName>
</protein>
<keyword evidence="2" id="KW-0012">Acyltransferase</keyword>
<sequence length="172" mass="19731">MKSFMTVDYAIRLFEKEDIDTVIEINQLTLPENYPSSFFMGLHSHAPKAFLVAVIDSKVIGYIMCRIERGISSFRKPYPVKRGHIVSVAVLRDYRRHGIGTQLVRKAMKAMEHYGASEFFLEVRKSNTPAVSAYEKMGFEVTRVLRGYYRDGEDAYLMAKQESDAKDEDSNV</sequence>
<dbReference type="PANTHER" id="PTHR23091">
    <property type="entry name" value="N-TERMINAL ACETYLTRANSFERASE"/>
    <property type="match status" value="1"/>
</dbReference>
<dbReference type="GO" id="GO:0031415">
    <property type="term" value="C:NatA complex"/>
    <property type="evidence" value="ECO:0007669"/>
    <property type="project" value="InterPro"/>
</dbReference>